<accession>A0A8H9HLU6</accession>
<dbReference type="EMBL" id="BMUB01000005">
    <property type="protein sequence ID" value="GGU72891.1"/>
    <property type="molecule type" value="Genomic_DNA"/>
</dbReference>
<evidence type="ECO:0000313" key="2">
    <source>
        <dbReference type="EMBL" id="GGU72891.1"/>
    </source>
</evidence>
<comment type="caution">
    <text evidence="2">The sequence shown here is derived from an EMBL/GenBank/DDBJ whole genome shotgun (WGS) entry which is preliminary data.</text>
</comment>
<protein>
    <submittedName>
        <fullName evidence="2">Uncharacterized protein</fullName>
    </submittedName>
</protein>
<feature type="region of interest" description="Disordered" evidence="1">
    <location>
        <begin position="1"/>
        <end position="21"/>
    </location>
</feature>
<organism evidence="2 3">
    <name type="scientific">Kitasatospora aureofaciens</name>
    <name type="common">Streptomyces aureofaciens</name>
    <dbReference type="NCBI Taxonomy" id="1894"/>
    <lineage>
        <taxon>Bacteria</taxon>
        <taxon>Bacillati</taxon>
        <taxon>Actinomycetota</taxon>
        <taxon>Actinomycetes</taxon>
        <taxon>Kitasatosporales</taxon>
        <taxon>Streptomycetaceae</taxon>
        <taxon>Kitasatospora</taxon>
    </lineage>
</organism>
<sequence>MREIRSDLGGGGELHERLPRGQLEGQLRTTLVLGVTHVDDTGGFGDLDALGALIGALTALEPCQLRHGGRAE</sequence>
<reference evidence="2" key="1">
    <citation type="journal article" date="2014" name="Int. J. Syst. Evol. Microbiol.">
        <title>Complete genome sequence of Corynebacterium casei LMG S-19264T (=DSM 44701T), isolated from a smear-ripened cheese.</title>
        <authorList>
            <consortium name="US DOE Joint Genome Institute (JGI-PGF)"/>
            <person name="Walter F."/>
            <person name="Albersmeier A."/>
            <person name="Kalinowski J."/>
            <person name="Ruckert C."/>
        </authorList>
    </citation>
    <scope>NUCLEOTIDE SEQUENCE</scope>
    <source>
        <strain evidence="2">JCM 4434</strain>
    </source>
</reference>
<evidence type="ECO:0000313" key="3">
    <source>
        <dbReference type="Proteomes" id="UP000610124"/>
    </source>
</evidence>
<evidence type="ECO:0000256" key="1">
    <source>
        <dbReference type="SAM" id="MobiDB-lite"/>
    </source>
</evidence>
<proteinExistence type="predicted"/>
<dbReference type="Proteomes" id="UP000610124">
    <property type="component" value="Unassembled WGS sequence"/>
</dbReference>
<reference evidence="2" key="2">
    <citation type="submission" date="2020-09" db="EMBL/GenBank/DDBJ databases">
        <authorList>
            <person name="Sun Q."/>
            <person name="Ohkuma M."/>
        </authorList>
    </citation>
    <scope>NUCLEOTIDE SEQUENCE</scope>
    <source>
        <strain evidence="2">JCM 4434</strain>
    </source>
</reference>
<gene>
    <name evidence="2" type="ORF">GCM10010502_25620</name>
</gene>
<dbReference type="AlphaFoldDB" id="A0A8H9HLU6"/>
<name>A0A8H9HLU6_KITAU</name>